<accession>A0ABD0K3N5</accession>
<protein>
    <submittedName>
        <fullName evidence="1">Uncharacterized protein</fullName>
    </submittedName>
</protein>
<organism evidence="1 2">
    <name type="scientific">Batillaria attramentaria</name>
    <dbReference type="NCBI Taxonomy" id="370345"/>
    <lineage>
        <taxon>Eukaryota</taxon>
        <taxon>Metazoa</taxon>
        <taxon>Spiralia</taxon>
        <taxon>Lophotrochozoa</taxon>
        <taxon>Mollusca</taxon>
        <taxon>Gastropoda</taxon>
        <taxon>Caenogastropoda</taxon>
        <taxon>Sorbeoconcha</taxon>
        <taxon>Cerithioidea</taxon>
        <taxon>Batillariidae</taxon>
        <taxon>Batillaria</taxon>
    </lineage>
</organism>
<gene>
    <name evidence="1" type="ORF">BaRGS_00027319</name>
</gene>
<name>A0ABD0K3N5_9CAEN</name>
<keyword evidence="2" id="KW-1185">Reference proteome</keyword>
<feature type="non-terminal residue" evidence="1">
    <location>
        <position position="1"/>
    </location>
</feature>
<proteinExistence type="predicted"/>
<dbReference type="Proteomes" id="UP001519460">
    <property type="component" value="Unassembled WGS sequence"/>
</dbReference>
<dbReference type="EMBL" id="JACVVK020000262">
    <property type="protein sequence ID" value="KAK7481468.1"/>
    <property type="molecule type" value="Genomic_DNA"/>
</dbReference>
<evidence type="ECO:0000313" key="2">
    <source>
        <dbReference type="Proteomes" id="UP001519460"/>
    </source>
</evidence>
<evidence type="ECO:0000313" key="1">
    <source>
        <dbReference type="EMBL" id="KAK7481468.1"/>
    </source>
</evidence>
<sequence length="55" mass="6093">EPPPVISVLVERCANPSGSLSSHRSKAVCVPNDYQSAVTIRIKLDRTDMQHETMK</sequence>
<comment type="caution">
    <text evidence="1">The sequence shown here is derived from an EMBL/GenBank/DDBJ whole genome shotgun (WGS) entry which is preliminary data.</text>
</comment>
<reference evidence="1 2" key="1">
    <citation type="journal article" date="2023" name="Sci. Data">
        <title>Genome assembly of the Korean intertidal mud-creeper Batillaria attramentaria.</title>
        <authorList>
            <person name="Patra A.K."/>
            <person name="Ho P.T."/>
            <person name="Jun S."/>
            <person name="Lee S.J."/>
            <person name="Kim Y."/>
            <person name="Won Y.J."/>
        </authorList>
    </citation>
    <scope>NUCLEOTIDE SEQUENCE [LARGE SCALE GENOMIC DNA]</scope>
    <source>
        <strain evidence="1">Wonlab-2016</strain>
    </source>
</reference>
<dbReference type="AlphaFoldDB" id="A0ABD0K3N5"/>
<feature type="non-terminal residue" evidence="1">
    <location>
        <position position="55"/>
    </location>
</feature>